<organism evidence="1 2">
    <name type="scientific">Kineococcus gynurae</name>
    <dbReference type="NCBI Taxonomy" id="452979"/>
    <lineage>
        <taxon>Bacteria</taxon>
        <taxon>Bacillati</taxon>
        <taxon>Actinomycetota</taxon>
        <taxon>Actinomycetes</taxon>
        <taxon>Kineosporiales</taxon>
        <taxon>Kineosporiaceae</taxon>
        <taxon>Kineococcus</taxon>
    </lineage>
</organism>
<keyword evidence="1" id="KW-0560">Oxidoreductase</keyword>
<dbReference type="PANTHER" id="PTHR34071:SF2">
    <property type="entry name" value="FLAVIN-NUCLEOTIDE-BINDING PROTEIN"/>
    <property type="match status" value="1"/>
</dbReference>
<dbReference type="GO" id="GO:0016491">
    <property type="term" value="F:oxidoreductase activity"/>
    <property type="evidence" value="ECO:0007669"/>
    <property type="project" value="UniProtKB-KW"/>
</dbReference>
<dbReference type="Gene3D" id="2.30.110.10">
    <property type="entry name" value="Electron Transport, Fmn-binding Protein, Chain A"/>
    <property type="match status" value="1"/>
</dbReference>
<protein>
    <submittedName>
        <fullName evidence="1">Pyridoxamine 5'-phosphate oxidase family protein</fullName>
        <ecNumber evidence="1">1.-.-.-</ecNumber>
    </submittedName>
</protein>
<reference evidence="1 2" key="1">
    <citation type="submission" date="2024-09" db="EMBL/GenBank/DDBJ databases">
        <authorList>
            <person name="Sun Q."/>
            <person name="Mori K."/>
        </authorList>
    </citation>
    <scope>NUCLEOTIDE SEQUENCE [LARGE SCALE GENOMIC DNA]</scope>
    <source>
        <strain evidence="1 2">TISTR 1856</strain>
    </source>
</reference>
<dbReference type="InterPro" id="IPR012349">
    <property type="entry name" value="Split_barrel_FMN-bd"/>
</dbReference>
<dbReference type="Pfam" id="PF12900">
    <property type="entry name" value="Pyridox_ox_2"/>
    <property type="match status" value="1"/>
</dbReference>
<dbReference type="RefSeq" id="WP_380137714.1">
    <property type="nucleotide sequence ID" value="NZ_JBHLUI010000008.1"/>
</dbReference>
<name>A0ABV5LUZ0_9ACTN</name>
<proteinExistence type="predicted"/>
<gene>
    <name evidence="1" type="ORF">ACFFVI_13075</name>
</gene>
<keyword evidence="2" id="KW-1185">Reference proteome</keyword>
<dbReference type="InterPro" id="IPR024747">
    <property type="entry name" value="Pyridox_Oxase-rel"/>
</dbReference>
<dbReference type="EMBL" id="JBHMDM010000007">
    <property type="protein sequence ID" value="MFB9377897.1"/>
    <property type="molecule type" value="Genomic_DNA"/>
</dbReference>
<comment type="caution">
    <text evidence="1">The sequence shown here is derived from an EMBL/GenBank/DDBJ whole genome shotgun (WGS) entry which is preliminary data.</text>
</comment>
<dbReference type="PANTHER" id="PTHR34071">
    <property type="entry name" value="5-NITROIMIDAZOLE ANTIBIOTICS RESISTANCE PROTEIN, NIMA-FAMILY-RELATED PROTEIN-RELATED"/>
    <property type="match status" value="1"/>
</dbReference>
<dbReference type="Proteomes" id="UP001589748">
    <property type="component" value="Unassembled WGS sequence"/>
</dbReference>
<dbReference type="SUPFAM" id="SSF50475">
    <property type="entry name" value="FMN-binding split barrel"/>
    <property type="match status" value="1"/>
</dbReference>
<evidence type="ECO:0000313" key="1">
    <source>
        <dbReference type="EMBL" id="MFB9377897.1"/>
    </source>
</evidence>
<dbReference type="EC" id="1.-.-.-" evidence="1"/>
<sequence>MTTLAPLPDDPTTRVTRLAHRQVFDRQVLHDVLDAGLVAHVGVVRDDVAVVLPLAYARDGDALLLHGSSGGGLLRAAAAGAPVTVTVTLLDGLVYARSAFDSSMNYRCASVTGTCEVVTDPEEKDAGLRRLTDHLMPGRSAEVRASTRRELAATLLLRLPLQRASVKLRAEQAGTAPDDGEDRAVWAGVLPLRTGAGEPVATRDTPAGVPVPRSVTAAVEQLAGAGPDVAALGARGAGAEELSAGGVPAR</sequence>
<evidence type="ECO:0000313" key="2">
    <source>
        <dbReference type="Proteomes" id="UP001589748"/>
    </source>
</evidence>
<accession>A0ABV5LUZ0</accession>